<accession>A0ABW5TX09</accession>
<name>A0ABW5TX09_9RHOB</name>
<comment type="caution">
    <text evidence="1">The sequence shown here is derived from an EMBL/GenBank/DDBJ whole genome shotgun (WGS) entry which is preliminary data.</text>
</comment>
<proteinExistence type="predicted"/>
<evidence type="ECO:0000313" key="2">
    <source>
        <dbReference type="Proteomes" id="UP001597474"/>
    </source>
</evidence>
<dbReference type="Proteomes" id="UP001597474">
    <property type="component" value="Unassembled WGS sequence"/>
</dbReference>
<reference evidence="2" key="1">
    <citation type="journal article" date="2019" name="Int. J. Syst. Evol. Microbiol.">
        <title>The Global Catalogue of Microorganisms (GCM) 10K type strain sequencing project: providing services to taxonomists for standard genome sequencing and annotation.</title>
        <authorList>
            <consortium name="The Broad Institute Genomics Platform"/>
            <consortium name="The Broad Institute Genome Sequencing Center for Infectious Disease"/>
            <person name="Wu L."/>
            <person name="Ma J."/>
        </authorList>
    </citation>
    <scope>NUCLEOTIDE SEQUENCE [LARGE SCALE GENOMIC DNA]</scope>
    <source>
        <strain evidence="2">TISTR 2562</strain>
    </source>
</reference>
<evidence type="ECO:0000313" key="1">
    <source>
        <dbReference type="EMBL" id="MFD2738034.1"/>
    </source>
</evidence>
<dbReference type="EMBL" id="JBHUMP010000001">
    <property type="protein sequence ID" value="MFD2738034.1"/>
    <property type="molecule type" value="Genomic_DNA"/>
</dbReference>
<organism evidence="1 2">
    <name type="scientific">Sulfitobacter aestuarii</name>
    <dbReference type="NCBI Taxonomy" id="2161676"/>
    <lineage>
        <taxon>Bacteria</taxon>
        <taxon>Pseudomonadati</taxon>
        <taxon>Pseudomonadota</taxon>
        <taxon>Alphaproteobacteria</taxon>
        <taxon>Rhodobacterales</taxon>
        <taxon>Roseobacteraceae</taxon>
        <taxon>Sulfitobacter</taxon>
    </lineage>
</organism>
<dbReference type="RefSeq" id="WP_386370316.1">
    <property type="nucleotide sequence ID" value="NZ_JBHUMP010000001.1"/>
</dbReference>
<sequence length="51" mass="5304">MTPSLNPAFCAACQSAFGALAETQIFGDLEVDTGGVGVFGRRDRLGARCLL</sequence>
<protein>
    <submittedName>
        <fullName evidence="1">Uncharacterized protein</fullName>
    </submittedName>
</protein>
<gene>
    <name evidence="1" type="ORF">ACFSUD_00470</name>
</gene>
<keyword evidence="2" id="KW-1185">Reference proteome</keyword>